<evidence type="ECO:0000259" key="3">
    <source>
        <dbReference type="Pfam" id="PF07587"/>
    </source>
</evidence>
<dbReference type="Pfam" id="PF07635">
    <property type="entry name" value="PSCyt1"/>
    <property type="match status" value="1"/>
</dbReference>
<dbReference type="InterPro" id="IPR011444">
    <property type="entry name" value="DUF1549"/>
</dbReference>
<dbReference type="PANTHER" id="PTHR35889">
    <property type="entry name" value="CYCLOINULO-OLIGOSACCHARIDE FRUCTANOTRANSFERASE-RELATED"/>
    <property type="match status" value="1"/>
</dbReference>
<dbReference type="Proteomes" id="UP000320176">
    <property type="component" value="Unassembled WGS sequence"/>
</dbReference>
<accession>A0A5C6AXA5</accession>
<organism evidence="5 6">
    <name type="scientific">Stieleria varia</name>
    <dbReference type="NCBI Taxonomy" id="2528005"/>
    <lineage>
        <taxon>Bacteria</taxon>
        <taxon>Pseudomonadati</taxon>
        <taxon>Planctomycetota</taxon>
        <taxon>Planctomycetia</taxon>
        <taxon>Pirellulales</taxon>
        <taxon>Pirellulaceae</taxon>
        <taxon>Stieleria</taxon>
    </lineage>
</organism>
<feature type="domain" description="DUF1549" evidence="2">
    <location>
        <begin position="147"/>
        <end position="352"/>
    </location>
</feature>
<protein>
    <submittedName>
        <fullName evidence="5">Planctomycete cytochrome C</fullName>
    </submittedName>
</protein>
<feature type="domain" description="Cytochrome C Planctomycete-type" evidence="4">
    <location>
        <begin position="43"/>
        <end position="96"/>
    </location>
</feature>
<gene>
    <name evidence="5" type="ORF">Pla52n_38130</name>
</gene>
<comment type="caution">
    <text evidence="5">The sequence shown here is derived from an EMBL/GenBank/DDBJ whole genome shotgun (WGS) entry which is preliminary data.</text>
</comment>
<dbReference type="PANTHER" id="PTHR35889:SF3">
    <property type="entry name" value="F-BOX DOMAIN-CONTAINING PROTEIN"/>
    <property type="match status" value="1"/>
</dbReference>
<evidence type="ECO:0000256" key="1">
    <source>
        <dbReference type="SAM" id="Coils"/>
    </source>
</evidence>
<dbReference type="GO" id="GO:0020037">
    <property type="term" value="F:heme binding"/>
    <property type="evidence" value="ECO:0007669"/>
    <property type="project" value="InterPro"/>
</dbReference>
<evidence type="ECO:0000313" key="5">
    <source>
        <dbReference type="EMBL" id="TWU02754.1"/>
    </source>
</evidence>
<evidence type="ECO:0000259" key="2">
    <source>
        <dbReference type="Pfam" id="PF07583"/>
    </source>
</evidence>
<reference evidence="5 6" key="1">
    <citation type="submission" date="2019-02" db="EMBL/GenBank/DDBJ databases">
        <title>Deep-cultivation of Planctomycetes and their phenomic and genomic characterization uncovers novel biology.</title>
        <authorList>
            <person name="Wiegand S."/>
            <person name="Jogler M."/>
            <person name="Boedeker C."/>
            <person name="Pinto D."/>
            <person name="Vollmers J."/>
            <person name="Rivas-Marin E."/>
            <person name="Kohn T."/>
            <person name="Peeters S.H."/>
            <person name="Heuer A."/>
            <person name="Rast P."/>
            <person name="Oberbeckmann S."/>
            <person name="Bunk B."/>
            <person name="Jeske O."/>
            <person name="Meyerdierks A."/>
            <person name="Storesund J.E."/>
            <person name="Kallscheuer N."/>
            <person name="Luecker S."/>
            <person name="Lage O.M."/>
            <person name="Pohl T."/>
            <person name="Merkel B.J."/>
            <person name="Hornburger P."/>
            <person name="Mueller R.-W."/>
            <person name="Bruemmer F."/>
            <person name="Labrenz M."/>
            <person name="Spormann A.M."/>
            <person name="Op Den Camp H."/>
            <person name="Overmann J."/>
            <person name="Amann R."/>
            <person name="Jetten M.S.M."/>
            <person name="Mascher T."/>
            <person name="Medema M.H."/>
            <person name="Devos D.P."/>
            <person name="Kaster A.-K."/>
            <person name="Ovreas L."/>
            <person name="Rohde M."/>
            <person name="Galperin M.Y."/>
            <person name="Jogler C."/>
        </authorList>
    </citation>
    <scope>NUCLEOTIDE SEQUENCE [LARGE SCALE GENOMIC DNA]</scope>
    <source>
        <strain evidence="5 6">Pla52n</strain>
    </source>
</reference>
<keyword evidence="1" id="KW-0175">Coiled coil</keyword>
<dbReference type="GO" id="GO:0009055">
    <property type="term" value="F:electron transfer activity"/>
    <property type="evidence" value="ECO:0007669"/>
    <property type="project" value="InterPro"/>
</dbReference>
<dbReference type="AlphaFoldDB" id="A0A5C6AXA5"/>
<dbReference type="Pfam" id="PF07587">
    <property type="entry name" value="PSD1"/>
    <property type="match status" value="1"/>
</dbReference>
<evidence type="ECO:0000313" key="6">
    <source>
        <dbReference type="Proteomes" id="UP000320176"/>
    </source>
</evidence>
<dbReference type="OrthoDB" id="127107at2"/>
<dbReference type="SUPFAM" id="SSF46626">
    <property type="entry name" value="Cytochrome c"/>
    <property type="match status" value="1"/>
</dbReference>
<feature type="coiled-coil region" evidence="1">
    <location>
        <begin position="371"/>
        <end position="398"/>
    </location>
</feature>
<dbReference type="EMBL" id="SJPN01000004">
    <property type="protein sequence ID" value="TWU02754.1"/>
    <property type="molecule type" value="Genomic_DNA"/>
</dbReference>
<sequence length="1018" mass="114927">MPTSISHLLLFLWIPLLGLLTGHAHAEGIDFVRDIRPILSENCSFCHGPDEATREADLRLDTADGVATVIDKTSAASELYRRLITEDPDERMPPPESNRKLTPEQIELLRRWMDDGAKWEQHWSFRPITSPPIPRVDPNPVAPIRNPIDAFVQSKLAEHDLTPSPEAPRATLIRRLSLDLTGLPPTPDQVDEFLADNDPDAYARLVDRLLDSPAYGQRMAWDWLDAARYADTNGYQGDNERTMWPWRDWVVNAFNDNMPYDQFTIWQLAGDLLPDATHEQRLATGFCRNHMINGEGGRIAEENRVEYVMDMSETMGTVWLGLTLNCCRCHDHKYDPVTNAEYYQLFAYFNQTPVNGGGGDAQMAPNLPTPSAEQRKQLADVNEQIAALDQSIQTLTKSLAAQQAKWEQGELARLTATTQWHPLHPEKVFANHTQTRTLPDDSVLTSGPAADNDTYMVIAKTDLRRVTAVRLEALRHPSMTEGSLSKADSGNFVLTGIEVSVVESESDEAPVHPFATAEATFEQGDLKATKAFDGNPKTGWAVYEGRIVDREHEAVFRFKEPLIPTADKQIKIVLRHDSVHQRHNLGRFRLSLTDHAEPRLGEVTDQLLTALRVAPDDRSAEQRTLVSDAYRDSNPEFKSLQDERAKLVERRGKIEKSFPKVMVMADMSKPRETFILERGLYNKPKEPVTAELPAFLPTPEQSTEVNDRLSLARWLVDSQNPLTARVTVNRFWQQVFGIGLVKTTEDFGAQGEIPVHMDLLNWLSDQFRQDGWNVKNLMRLIVTSHTYRQSSKITDQDVYQRDPDNRLLARGSRYRLPSWMIRDQALAISGLLSPQQGGPAVNTYQPAGIWEEASFGKKVYRRDSGSQLYRRSLYTFWRRIIAPTMFFDNATRQTCTVKVSRTNTPLHALQTLNNEAYVEAARVLAAGALQSSAATDADRIDWIMKRSVARTAQDAERSILLAGLQRTRQQFKDSPEAAAKLIAIGESPRDESLDTLDHAAWTSLCLAVLNLDETLNRE</sequence>
<evidence type="ECO:0000259" key="4">
    <source>
        <dbReference type="Pfam" id="PF07635"/>
    </source>
</evidence>
<name>A0A5C6AXA5_9BACT</name>
<dbReference type="InterPro" id="IPR036909">
    <property type="entry name" value="Cyt_c-like_dom_sf"/>
</dbReference>
<dbReference type="InterPro" id="IPR022655">
    <property type="entry name" value="DUF1553"/>
</dbReference>
<dbReference type="InterPro" id="IPR011429">
    <property type="entry name" value="Cyt_c_Planctomycete-type"/>
</dbReference>
<dbReference type="RefSeq" id="WP_146521024.1">
    <property type="nucleotide sequence ID" value="NZ_CP151726.1"/>
</dbReference>
<dbReference type="Pfam" id="PF07583">
    <property type="entry name" value="PSCyt2"/>
    <property type="match status" value="1"/>
</dbReference>
<keyword evidence="6" id="KW-1185">Reference proteome</keyword>
<proteinExistence type="predicted"/>
<feature type="domain" description="DUF1553" evidence="3">
    <location>
        <begin position="707"/>
        <end position="961"/>
    </location>
</feature>